<feature type="domain" description="Response regulatory" evidence="10">
    <location>
        <begin position="3"/>
        <end position="119"/>
    </location>
</feature>
<comment type="caution">
    <text evidence="11">The sequence shown here is derived from an EMBL/GenBank/DDBJ whole genome shotgun (WGS) entry which is preliminary data.</text>
</comment>
<comment type="subcellular location">
    <subcellularLocation>
        <location evidence="1">Cytoplasm</location>
    </subcellularLocation>
</comment>
<keyword evidence="2" id="KW-0963">Cytoplasm</keyword>
<evidence type="ECO:0000259" key="10">
    <source>
        <dbReference type="PROSITE" id="PS50110"/>
    </source>
</evidence>
<dbReference type="InterPro" id="IPR011006">
    <property type="entry name" value="CheY-like_superfamily"/>
</dbReference>
<keyword evidence="5" id="KW-0805">Transcription regulation</keyword>
<dbReference type="EMBL" id="VOQF01000001">
    <property type="protein sequence ID" value="TXC92929.1"/>
    <property type="molecule type" value="Genomic_DNA"/>
</dbReference>
<keyword evidence="12" id="KW-1185">Reference proteome</keyword>
<dbReference type="AlphaFoldDB" id="A0A5C6WAL4"/>
<dbReference type="RefSeq" id="WP_146945791.1">
    <property type="nucleotide sequence ID" value="NZ_VOQF01000001.1"/>
</dbReference>
<dbReference type="PROSITE" id="PS50110">
    <property type="entry name" value="RESPONSE_REGULATORY"/>
    <property type="match status" value="1"/>
</dbReference>
<evidence type="ECO:0000256" key="7">
    <source>
        <dbReference type="ARBA" id="ARBA00023159"/>
    </source>
</evidence>
<name>A0A5C6WAL4_9BACI</name>
<dbReference type="GO" id="GO:0003700">
    <property type="term" value="F:DNA-binding transcription factor activity"/>
    <property type="evidence" value="ECO:0007669"/>
    <property type="project" value="InterPro"/>
</dbReference>
<proteinExistence type="predicted"/>
<dbReference type="SUPFAM" id="SSF52172">
    <property type="entry name" value="CheY-like"/>
    <property type="match status" value="1"/>
</dbReference>
<evidence type="ECO:0000256" key="6">
    <source>
        <dbReference type="ARBA" id="ARBA00023125"/>
    </source>
</evidence>
<evidence type="ECO:0000313" key="12">
    <source>
        <dbReference type="Proteomes" id="UP000321363"/>
    </source>
</evidence>
<sequence length="237" mass="27269">MINVLIVEDDPMVAEFNKRYLSKIEGFSLVQIANTVGEAITVMQSDSIDLILLDVYMPGQNGLELLSSIREKELSIDVILITAASDVDKIQSALRLGVIDYLIKPFEFERFKQALLRYKEKFDLFHKNDTLNQQMLDNQLLKPQYSTLKEDRSLPKGLTLSTLNVIVDTSKKLISFSTDDVAEYTNISRVSVRKYLLFLSEIGFLRETLMYGIGRPVYHYTYEGNDDVLMEYRNKIK</sequence>
<keyword evidence="4" id="KW-0902">Two-component regulatory system</keyword>
<dbReference type="GO" id="GO:0005737">
    <property type="term" value="C:cytoplasm"/>
    <property type="evidence" value="ECO:0007669"/>
    <property type="project" value="UniProtKB-SubCell"/>
</dbReference>
<dbReference type="PIRSF" id="PIRSF006171">
    <property type="entry name" value="RR_citrat_malat"/>
    <property type="match status" value="1"/>
</dbReference>
<protein>
    <submittedName>
        <fullName evidence="11">Response regulator</fullName>
    </submittedName>
</protein>
<evidence type="ECO:0000256" key="4">
    <source>
        <dbReference type="ARBA" id="ARBA00023012"/>
    </source>
</evidence>
<reference evidence="11 12" key="1">
    <citation type="journal article" date="2005" name="Int. J. Syst. Evol. Microbiol.">
        <title>Bacillus litoralis sp. nov., isolated from a tidal flat of the Yellow Sea in Korea.</title>
        <authorList>
            <person name="Yoon J.H."/>
            <person name="Oh T.K."/>
        </authorList>
    </citation>
    <scope>NUCLEOTIDE SEQUENCE [LARGE SCALE GENOMIC DNA]</scope>
    <source>
        <strain evidence="11 12">SW-211</strain>
    </source>
</reference>
<dbReference type="GO" id="GO:0000156">
    <property type="term" value="F:phosphorelay response regulator activity"/>
    <property type="evidence" value="ECO:0007669"/>
    <property type="project" value="TreeGrafter"/>
</dbReference>
<dbReference type="Proteomes" id="UP000321363">
    <property type="component" value="Unassembled WGS sequence"/>
</dbReference>
<organism evidence="11 12">
    <name type="scientific">Metabacillus litoralis</name>
    <dbReference type="NCBI Taxonomy" id="152268"/>
    <lineage>
        <taxon>Bacteria</taxon>
        <taxon>Bacillati</taxon>
        <taxon>Bacillota</taxon>
        <taxon>Bacilli</taxon>
        <taxon>Bacillales</taxon>
        <taxon>Bacillaceae</taxon>
        <taxon>Metabacillus</taxon>
    </lineage>
</organism>
<evidence type="ECO:0000313" key="11">
    <source>
        <dbReference type="EMBL" id="TXC92929.1"/>
    </source>
</evidence>
<keyword evidence="8" id="KW-0804">Transcription</keyword>
<evidence type="ECO:0000256" key="1">
    <source>
        <dbReference type="ARBA" id="ARBA00004496"/>
    </source>
</evidence>
<dbReference type="Pfam" id="PF00072">
    <property type="entry name" value="Response_reg"/>
    <property type="match status" value="1"/>
</dbReference>
<dbReference type="InterPro" id="IPR024187">
    <property type="entry name" value="Sig_transdc_resp-reg_cit/mal"/>
</dbReference>
<evidence type="ECO:0000256" key="9">
    <source>
        <dbReference type="PROSITE-ProRule" id="PRU00169"/>
    </source>
</evidence>
<dbReference type="Gene3D" id="3.40.50.2300">
    <property type="match status" value="1"/>
</dbReference>
<dbReference type="InterPro" id="IPR051271">
    <property type="entry name" value="2C-system_Tx_regulators"/>
</dbReference>
<evidence type="ECO:0000256" key="5">
    <source>
        <dbReference type="ARBA" id="ARBA00023015"/>
    </source>
</evidence>
<evidence type="ECO:0000256" key="2">
    <source>
        <dbReference type="ARBA" id="ARBA00022490"/>
    </source>
</evidence>
<dbReference type="OrthoDB" id="9759232at2"/>
<keyword evidence="7" id="KW-0010">Activator</keyword>
<evidence type="ECO:0000256" key="8">
    <source>
        <dbReference type="ARBA" id="ARBA00023163"/>
    </source>
</evidence>
<dbReference type="CDD" id="cd19925">
    <property type="entry name" value="REC_citrate_TCS"/>
    <property type="match status" value="1"/>
</dbReference>
<evidence type="ECO:0000256" key="3">
    <source>
        <dbReference type="ARBA" id="ARBA00022553"/>
    </source>
</evidence>
<keyword evidence="6" id="KW-0238">DNA-binding</keyword>
<keyword evidence="3 9" id="KW-0597">Phosphoprotein</keyword>
<dbReference type="GO" id="GO:0003677">
    <property type="term" value="F:DNA binding"/>
    <property type="evidence" value="ECO:0007669"/>
    <property type="project" value="UniProtKB-KW"/>
</dbReference>
<feature type="modified residue" description="4-aspartylphosphate" evidence="9">
    <location>
        <position position="54"/>
    </location>
</feature>
<dbReference type="SMART" id="SM00448">
    <property type="entry name" value="REC"/>
    <property type="match status" value="1"/>
</dbReference>
<dbReference type="PANTHER" id="PTHR45526:SF1">
    <property type="entry name" value="TRANSCRIPTIONAL REGULATORY PROTEIN DCUR-RELATED"/>
    <property type="match status" value="1"/>
</dbReference>
<dbReference type="PANTHER" id="PTHR45526">
    <property type="entry name" value="TRANSCRIPTIONAL REGULATORY PROTEIN DPIA"/>
    <property type="match status" value="1"/>
</dbReference>
<gene>
    <name evidence="11" type="ORF">FS935_01675</name>
</gene>
<dbReference type="InterPro" id="IPR001789">
    <property type="entry name" value="Sig_transdc_resp-reg_receiver"/>
</dbReference>
<accession>A0A5C6WAL4</accession>